<accession>A0A2T8I2Z4</accession>
<evidence type="ECO:0000256" key="1">
    <source>
        <dbReference type="SAM" id="Phobius"/>
    </source>
</evidence>
<reference evidence="2" key="1">
    <citation type="submission" date="2018-04" db="EMBL/GenBank/DDBJ databases">
        <title>WGS assembly of Panicum hallii.</title>
        <authorList>
            <person name="Lovell J."/>
            <person name="Jenkins J."/>
            <person name="Lowry D."/>
            <person name="Mamidi S."/>
            <person name="Sreedasyam A."/>
            <person name="Weng X."/>
            <person name="Barry K."/>
            <person name="Bonette J."/>
            <person name="Campitelli B."/>
            <person name="Daum C."/>
            <person name="Gordon S."/>
            <person name="Gould B."/>
            <person name="Lipzen A."/>
            <person name="Macqueen A."/>
            <person name="Palacio-Mejia J."/>
            <person name="Plott C."/>
            <person name="Shakirov E."/>
            <person name="Shu S."/>
            <person name="Yoshinaga Y."/>
            <person name="Zane M."/>
            <person name="Rokhsar D."/>
            <person name="Grimwood J."/>
            <person name="Schmutz J."/>
            <person name="Juenger T."/>
        </authorList>
    </citation>
    <scope>NUCLEOTIDE SEQUENCE [LARGE SCALE GENOMIC DNA]</scope>
    <source>
        <strain evidence="2">FIL2</strain>
    </source>
</reference>
<gene>
    <name evidence="2" type="ORF">PAHAL_9G300100</name>
</gene>
<keyword evidence="1" id="KW-1133">Transmembrane helix</keyword>
<keyword evidence="1" id="KW-0812">Transmembrane</keyword>
<dbReference type="Proteomes" id="UP000243499">
    <property type="component" value="Chromosome 9"/>
</dbReference>
<organism evidence="2">
    <name type="scientific">Panicum hallii</name>
    <dbReference type="NCBI Taxonomy" id="206008"/>
    <lineage>
        <taxon>Eukaryota</taxon>
        <taxon>Viridiplantae</taxon>
        <taxon>Streptophyta</taxon>
        <taxon>Embryophyta</taxon>
        <taxon>Tracheophyta</taxon>
        <taxon>Spermatophyta</taxon>
        <taxon>Magnoliopsida</taxon>
        <taxon>Liliopsida</taxon>
        <taxon>Poales</taxon>
        <taxon>Poaceae</taxon>
        <taxon>PACMAD clade</taxon>
        <taxon>Panicoideae</taxon>
        <taxon>Panicodae</taxon>
        <taxon>Paniceae</taxon>
        <taxon>Panicinae</taxon>
        <taxon>Panicum</taxon>
        <taxon>Panicum sect. Panicum</taxon>
    </lineage>
</organism>
<keyword evidence="1" id="KW-0472">Membrane</keyword>
<dbReference type="Gramene" id="PVH32044">
    <property type="protein sequence ID" value="PVH32044"/>
    <property type="gene ID" value="PAHAL_9G300100"/>
</dbReference>
<name>A0A2T8I2Z4_9POAL</name>
<feature type="transmembrane region" description="Helical" evidence="1">
    <location>
        <begin position="45"/>
        <end position="62"/>
    </location>
</feature>
<proteinExistence type="predicted"/>
<evidence type="ECO:0000313" key="2">
    <source>
        <dbReference type="EMBL" id="PVH32044.1"/>
    </source>
</evidence>
<dbReference type="EMBL" id="CM008054">
    <property type="protein sequence ID" value="PVH32044.1"/>
    <property type="molecule type" value="Genomic_DNA"/>
</dbReference>
<protein>
    <submittedName>
        <fullName evidence="2">Uncharacterized protein</fullName>
    </submittedName>
</protein>
<sequence>MSTGAILTTFQKTSSSPCPHPSLCSWSHSLAVVPMMCEEQLSADMMIVIVFLVIVIFVMNCVKIKLV</sequence>
<dbReference type="AlphaFoldDB" id="A0A2T8I2Z4"/>